<proteinExistence type="inferred from homology"/>
<protein>
    <recommendedName>
        <fullName evidence="5 7">Uronate isomerase</fullName>
        <ecNumber evidence="4 7">5.3.1.12</ecNumber>
    </recommendedName>
    <alternativeName>
        <fullName evidence="7">Glucuronate isomerase</fullName>
    </alternativeName>
    <alternativeName>
        <fullName evidence="7">Uronic isomerase</fullName>
    </alternativeName>
</protein>
<reference evidence="8" key="2">
    <citation type="journal article" date="2021" name="PeerJ">
        <title>Extensive microbial diversity within the chicken gut microbiome revealed by metagenomics and culture.</title>
        <authorList>
            <person name="Gilroy R."/>
            <person name="Ravi A."/>
            <person name="Getino M."/>
            <person name="Pursley I."/>
            <person name="Horton D.L."/>
            <person name="Alikhan N.F."/>
            <person name="Baker D."/>
            <person name="Gharbi K."/>
            <person name="Hall N."/>
            <person name="Watson M."/>
            <person name="Adriaenssens E.M."/>
            <person name="Foster-Nyarko E."/>
            <person name="Jarju S."/>
            <person name="Secka A."/>
            <person name="Antonio M."/>
            <person name="Oren A."/>
            <person name="Chaudhuri R.R."/>
            <person name="La Ragione R."/>
            <person name="Hildebrand F."/>
            <person name="Pallen M.J."/>
        </authorList>
    </citation>
    <scope>NUCLEOTIDE SEQUENCE</scope>
    <source>
        <strain evidence="8">ChiSjej5B23-6657</strain>
    </source>
</reference>
<dbReference type="InterPro" id="IPR032466">
    <property type="entry name" value="Metal_Hydrolase"/>
</dbReference>
<dbReference type="SUPFAM" id="SSF51556">
    <property type="entry name" value="Metallo-dependent hydrolases"/>
    <property type="match status" value="1"/>
</dbReference>
<comment type="pathway">
    <text evidence="2 7">Carbohydrate metabolism; pentose and glucuronate interconversion.</text>
</comment>
<dbReference type="Proteomes" id="UP000823912">
    <property type="component" value="Unassembled WGS sequence"/>
</dbReference>
<evidence type="ECO:0000256" key="3">
    <source>
        <dbReference type="ARBA" id="ARBA00008397"/>
    </source>
</evidence>
<evidence type="ECO:0000256" key="7">
    <source>
        <dbReference type="HAMAP-Rule" id="MF_00675"/>
    </source>
</evidence>
<accession>A0A9D1E9I4</accession>
<dbReference type="GO" id="GO:0019698">
    <property type="term" value="P:D-galacturonate catabolic process"/>
    <property type="evidence" value="ECO:0007669"/>
    <property type="project" value="TreeGrafter"/>
</dbReference>
<organism evidence="8 9">
    <name type="scientific">Candidatus Pullilachnospira gallistercoris</name>
    <dbReference type="NCBI Taxonomy" id="2840911"/>
    <lineage>
        <taxon>Bacteria</taxon>
        <taxon>Bacillati</taxon>
        <taxon>Bacillota</taxon>
        <taxon>Clostridia</taxon>
        <taxon>Lachnospirales</taxon>
        <taxon>Lachnospiraceae</taxon>
        <taxon>Lachnospiraceae incertae sedis</taxon>
        <taxon>Candidatus Pullilachnospira</taxon>
    </lineage>
</organism>
<dbReference type="NCBIfam" id="NF002794">
    <property type="entry name" value="PRK02925.1"/>
    <property type="match status" value="1"/>
</dbReference>
<dbReference type="Gene3D" id="1.10.2020.10">
    <property type="entry name" value="uronate isomerase, domain 2, chain A"/>
    <property type="match status" value="1"/>
</dbReference>
<comment type="catalytic activity">
    <reaction evidence="1 7">
        <text>D-glucuronate = D-fructuronate</text>
        <dbReference type="Rhea" id="RHEA:13049"/>
        <dbReference type="ChEBI" id="CHEBI:58720"/>
        <dbReference type="ChEBI" id="CHEBI:59863"/>
        <dbReference type="EC" id="5.3.1.12"/>
    </reaction>
</comment>
<dbReference type="PANTHER" id="PTHR30068">
    <property type="entry name" value="URONATE ISOMERASE"/>
    <property type="match status" value="1"/>
</dbReference>
<evidence type="ECO:0000256" key="4">
    <source>
        <dbReference type="ARBA" id="ARBA00012546"/>
    </source>
</evidence>
<comment type="similarity">
    <text evidence="3 7">Belongs to the metallo-dependent hydrolases superfamily. Uronate isomerase family.</text>
</comment>
<comment type="catalytic activity">
    <reaction evidence="7">
        <text>aldehydo-D-galacturonate = keto-D-tagaturonate</text>
        <dbReference type="Rhea" id="RHEA:27702"/>
        <dbReference type="ChEBI" id="CHEBI:12952"/>
        <dbReference type="ChEBI" id="CHEBI:17886"/>
    </reaction>
</comment>
<dbReference type="HAMAP" id="MF_00675">
    <property type="entry name" value="UxaC"/>
    <property type="match status" value="1"/>
</dbReference>
<dbReference type="Pfam" id="PF02614">
    <property type="entry name" value="UxaC"/>
    <property type="match status" value="1"/>
</dbReference>
<evidence type="ECO:0000256" key="5">
    <source>
        <dbReference type="ARBA" id="ARBA00020555"/>
    </source>
</evidence>
<evidence type="ECO:0000256" key="2">
    <source>
        <dbReference type="ARBA" id="ARBA00004892"/>
    </source>
</evidence>
<dbReference type="InterPro" id="IPR003766">
    <property type="entry name" value="Uronate_isomerase"/>
</dbReference>
<evidence type="ECO:0000313" key="8">
    <source>
        <dbReference type="EMBL" id="HIR70618.1"/>
    </source>
</evidence>
<evidence type="ECO:0000256" key="6">
    <source>
        <dbReference type="ARBA" id="ARBA00023235"/>
    </source>
</evidence>
<dbReference type="AlphaFoldDB" id="A0A9D1E9I4"/>
<comment type="caution">
    <text evidence="8">The sequence shown here is derived from an EMBL/GenBank/DDBJ whole genome shotgun (WGS) entry which is preliminary data.</text>
</comment>
<name>A0A9D1E9I4_9FIRM</name>
<keyword evidence="6 7" id="KW-0413">Isomerase</keyword>
<dbReference type="EMBL" id="DVHM01000082">
    <property type="protein sequence ID" value="HIR70618.1"/>
    <property type="molecule type" value="Genomic_DNA"/>
</dbReference>
<evidence type="ECO:0000256" key="1">
    <source>
        <dbReference type="ARBA" id="ARBA00001165"/>
    </source>
</evidence>
<dbReference type="Gene3D" id="3.20.20.140">
    <property type="entry name" value="Metal-dependent hydrolases"/>
    <property type="match status" value="1"/>
</dbReference>
<dbReference type="EC" id="5.3.1.12" evidence="4 7"/>
<sequence>MKKFMDKDFLLSTETARHLFHDYAEGLPIIDYHCHLSPQEIAEDAKFENITQVWLGGDHYKWRQMRSNGVEEKYITGDAPDREKFQKWAETLEMAIGNPLYHWSHLELQRYFGYEGVLNGDTAEEVWNLCNEKLKGMSARKLILDSNVEMLATTDDPIDDLHWHKQIAEDESFPVKVLPAWRPDKAVAIEKADFADYMAKLGDAAGMKITSMADVKEALKKRMAFFDEMGCCISDHGLEYVMYAPASEEEVETIFAKKMAGEPLTAREIDQYKMNLLVFLGREYHRLDWVMQLHYGVKRDNDKRRFELLGPDTGFDSISTSAPAGQLADFLNELAYTDELPRTILYSLNPIDNAAIGTIIGCFQNADAVGKIQQGSAWWFNDHKTGMTEQMTSLANLGLLGNFVGMLTDSRSFLSYARHEYFRRIACELIGGWVENGEYPDDEKALKKIVEGISYRNAKRYFKLS</sequence>
<reference evidence="8" key="1">
    <citation type="submission" date="2020-10" db="EMBL/GenBank/DDBJ databases">
        <authorList>
            <person name="Gilroy R."/>
        </authorList>
    </citation>
    <scope>NUCLEOTIDE SEQUENCE</scope>
    <source>
        <strain evidence="8">ChiSjej5B23-6657</strain>
    </source>
</reference>
<evidence type="ECO:0000313" key="9">
    <source>
        <dbReference type="Proteomes" id="UP000823912"/>
    </source>
</evidence>
<dbReference type="GO" id="GO:0042840">
    <property type="term" value="P:D-glucuronate catabolic process"/>
    <property type="evidence" value="ECO:0007669"/>
    <property type="project" value="TreeGrafter"/>
</dbReference>
<dbReference type="GO" id="GO:0008880">
    <property type="term" value="F:glucuronate isomerase activity"/>
    <property type="evidence" value="ECO:0007669"/>
    <property type="project" value="UniProtKB-UniRule"/>
</dbReference>
<dbReference type="PANTHER" id="PTHR30068:SF4">
    <property type="entry name" value="URONATE ISOMERASE"/>
    <property type="match status" value="1"/>
</dbReference>
<gene>
    <name evidence="7 8" type="primary">uxaC</name>
    <name evidence="8" type="ORF">IAA55_04990</name>
</gene>